<reference evidence="9" key="1">
    <citation type="journal article" date="2012" name="PLoS Genet.">
        <title>Comparative analysis of the genomes of two field isolates of the rice blast fungus Magnaporthe oryzae.</title>
        <authorList>
            <person name="Xue M."/>
            <person name="Yang J."/>
            <person name="Li Z."/>
            <person name="Hu S."/>
            <person name="Yao N."/>
            <person name="Dean R.A."/>
            <person name="Zhao W."/>
            <person name="Shen M."/>
            <person name="Zhang H."/>
            <person name="Li C."/>
            <person name="Liu L."/>
            <person name="Cao L."/>
            <person name="Xu X."/>
            <person name="Xing Y."/>
            <person name="Hsiang T."/>
            <person name="Zhang Z."/>
            <person name="Xu J.R."/>
            <person name="Peng Y.L."/>
        </authorList>
    </citation>
    <scope>NUCLEOTIDE SEQUENCE</scope>
    <source>
        <strain evidence="9">Y34</strain>
    </source>
</reference>
<evidence type="ECO:0000256" key="4">
    <source>
        <dbReference type="ARBA" id="ARBA00023187"/>
    </source>
</evidence>
<feature type="region of interest" description="Disordered" evidence="7">
    <location>
        <begin position="440"/>
        <end position="472"/>
    </location>
</feature>
<dbReference type="PROSITE" id="PS50102">
    <property type="entry name" value="RRM"/>
    <property type="match status" value="1"/>
</dbReference>
<evidence type="ECO:0000256" key="6">
    <source>
        <dbReference type="PROSITE-ProRule" id="PRU00176"/>
    </source>
</evidence>
<evidence type="ECO:0000256" key="1">
    <source>
        <dbReference type="ARBA" id="ARBA00004123"/>
    </source>
</evidence>
<evidence type="ECO:0000256" key="5">
    <source>
        <dbReference type="ARBA" id="ARBA00023242"/>
    </source>
</evidence>
<evidence type="ECO:0000256" key="7">
    <source>
        <dbReference type="SAM" id="MobiDB-lite"/>
    </source>
</evidence>
<proteinExistence type="predicted"/>
<keyword evidence="4" id="KW-0508">mRNA splicing</keyword>
<evidence type="ECO:0000313" key="9">
    <source>
        <dbReference type="EMBL" id="ELQ33285.1"/>
    </source>
</evidence>
<keyword evidence="2" id="KW-0507">mRNA processing</keyword>
<dbReference type="InterPro" id="IPR000504">
    <property type="entry name" value="RRM_dom"/>
</dbReference>
<dbReference type="Proteomes" id="UP000011086">
    <property type="component" value="Unassembled WGS sequence"/>
</dbReference>
<dbReference type="EMBL" id="JH793848">
    <property type="protein sequence ID" value="ELQ33285.1"/>
    <property type="molecule type" value="Genomic_DNA"/>
</dbReference>
<dbReference type="AlphaFoldDB" id="A0AA97NN94"/>
<evidence type="ECO:0000256" key="3">
    <source>
        <dbReference type="ARBA" id="ARBA00022884"/>
    </source>
</evidence>
<keyword evidence="5" id="KW-0539">Nucleus</keyword>
<evidence type="ECO:0000259" key="8">
    <source>
        <dbReference type="PROSITE" id="PS50102"/>
    </source>
</evidence>
<organism evidence="9">
    <name type="scientific">Pyricularia oryzae (strain Y34)</name>
    <name type="common">Rice blast fungus</name>
    <name type="synonym">Magnaporthe oryzae</name>
    <dbReference type="NCBI Taxonomy" id="1143189"/>
    <lineage>
        <taxon>Eukaryota</taxon>
        <taxon>Fungi</taxon>
        <taxon>Dikarya</taxon>
        <taxon>Ascomycota</taxon>
        <taxon>Pezizomycotina</taxon>
        <taxon>Sordariomycetes</taxon>
        <taxon>Sordariomycetidae</taxon>
        <taxon>Magnaporthales</taxon>
        <taxon>Pyriculariaceae</taxon>
        <taxon>Pyricularia</taxon>
    </lineage>
</organism>
<sequence length="472" mass="52770">MVAGLPTLLRYLPGFTPPSFSCYSAAASDFGDVWAPCRRHDSYGFPFPAEKQMDRCSELSRWLLTEEAHGPGPRRQKDKFIVALWSEDTCNGLIYHRTSHLGVIGITDRRSAIKRRPGKLGLEEKFEKSVCLNDCPLDDSKWSNRRGKRDDVLVASRAYLQTLPMAMGQHSVLKRRKEKETPASLPGREFMPAAGKIDTWINPAPGYKMHCFRRAAMRAVSAQTARTAIVSKRVVPVLAAVPASIARSTALPIARAFSVSRTLANVEENSGSSLPRQGEITSCPYRTRRHGDANLTLNDTLMSHVRATQWFGFIYFETPEAAQKACEEANNTFWHGRRINVAPRIKASKPGNRDAMNQEERTPTSSLYIGNIPYESTDAALNNLFQDLEGLKDVRIAVDRSTGWPRGFAHADFKDVESATKAVEKVKLMELMGRTLRVDYSTPRVPRNERMQTASGSRDSRDSRDSRGSGDF</sequence>
<dbReference type="InterPro" id="IPR012677">
    <property type="entry name" value="Nucleotide-bd_a/b_plait_sf"/>
</dbReference>
<dbReference type="CDD" id="cd00590">
    <property type="entry name" value="RRM_SF"/>
    <property type="match status" value="1"/>
</dbReference>
<dbReference type="Gene3D" id="3.30.70.330">
    <property type="match status" value="2"/>
</dbReference>
<dbReference type="PANTHER" id="PTHR48028:SF4">
    <property type="entry name" value="SC35-LIKE SPLICING FACTOR"/>
    <property type="match status" value="1"/>
</dbReference>
<dbReference type="GO" id="GO:0006397">
    <property type="term" value="P:mRNA processing"/>
    <property type="evidence" value="ECO:0007669"/>
    <property type="project" value="UniProtKB-KW"/>
</dbReference>
<name>A0AA97NN94_PYRO3</name>
<dbReference type="PANTHER" id="PTHR48028">
    <property type="entry name" value="GLYCINE-RICH RNA-BINDING PROTEIN RZ1A"/>
    <property type="match status" value="1"/>
</dbReference>
<dbReference type="InterPro" id="IPR051106">
    <property type="entry name" value="RNA-bind/splicing_reg"/>
</dbReference>
<dbReference type="SUPFAM" id="SSF54928">
    <property type="entry name" value="RNA-binding domain, RBD"/>
    <property type="match status" value="2"/>
</dbReference>
<accession>A0AA97NN94</accession>
<dbReference type="InterPro" id="IPR035979">
    <property type="entry name" value="RBD_domain_sf"/>
</dbReference>
<evidence type="ECO:0000256" key="2">
    <source>
        <dbReference type="ARBA" id="ARBA00022664"/>
    </source>
</evidence>
<protein>
    <submittedName>
        <fullName evidence="9">Nucleic acid-binding protein</fullName>
    </submittedName>
</protein>
<dbReference type="GO" id="GO:0005634">
    <property type="term" value="C:nucleus"/>
    <property type="evidence" value="ECO:0007669"/>
    <property type="project" value="UniProtKB-SubCell"/>
</dbReference>
<comment type="subcellular location">
    <subcellularLocation>
        <location evidence="1">Nucleus</location>
    </subcellularLocation>
</comment>
<dbReference type="Pfam" id="PF00076">
    <property type="entry name" value="RRM_1"/>
    <property type="match status" value="1"/>
</dbReference>
<feature type="compositionally biased region" description="Basic and acidic residues" evidence="7">
    <location>
        <begin position="458"/>
        <end position="472"/>
    </location>
</feature>
<dbReference type="GO" id="GO:0008380">
    <property type="term" value="P:RNA splicing"/>
    <property type="evidence" value="ECO:0007669"/>
    <property type="project" value="UniProtKB-KW"/>
</dbReference>
<keyword evidence="3 6" id="KW-0694">RNA-binding</keyword>
<dbReference type="GO" id="GO:0003723">
    <property type="term" value="F:RNA binding"/>
    <property type="evidence" value="ECO:0007669"/>
    <property type="project" value="UniProtKB-UniRule"/>
</dbReference>
<feature type="domain" description="RRM" evidence="8">
    <location>
        <begin position="365"/>
        <end position="443"/>
    </location>
</feature>
<dbReference type="SMART" id="SM00360">
    <property type="entry name" value="RRM"/>
    <property type="match status" value="1"/>
</dbReference>
<gene>
    <name evidence="9" type="ORF">OOU_Y34scaffold00979g69</name>
</gene>